<protein>
    <submittedName>
        <fullName evidence="1">LysM domain-containing protein</fullName>
    </submittedName>
</protein>
<comment type="caution">
    <text evidence="1">The sequence shown here is derived from an EMBL/GenBank/DDBJ whole genome shotgun (WGS) entry which is preliminary data.</text>
</comment>
<dbReference type="SUPFAM" id="SSF54106">
    <property type="entry name" value="LysM domain"/>
    <property type="match status" value="1"/>
</dbReference>
<gene>
    <name evidence="1" type="ORF">DFP99_0616</name>
</gene>
<dbReference type="KEGG" id="wso:WSWS_00987"/>
<evidence type="ECO:0000313" key="2">
    <source>
        <dbReference type="Proteomes" id="UP000254912"/>
    </source>
</evidence>
<proteinExistence type="predicted"/>
<dbReference type="Proteomes" id="UP000254912">
    <property type="component" value="Unassembled WGS sequence"/>
</dbReference>
<organism evidence="1 2">
    <name type="scientific">Weissella soli</name>
    <dbReference type="NCBI Taxonomy" id="155866"/>
    <lineage>
        <taxon>Bacteria</taxon>
        <taxon>Bacillati</taxon>
        <taxon>Bacillota</taxon>
        <taxon>Bacilli</taxon>
        <taxon>Lactobacillales</taxon>
        <taxon>Lactobacillaceae</taxon>
        <taxon>Weissella</taxon>
    </lineage>
</organism>
<dbReference type="AlphaFoldDB" id="A0A288QU47"/>
<dbReference type="SUPFAM" id="SSF53955">
    <property type="entry name" value="Lysozyme-like"/>
    <property type="match status" value="1"/>
</dbReference>
<sequence length="201" mass="20456">MKNAKLILSSVVTLATMGMTAGVANADTYSVKSGDTLSEIAETNNTTIEKLAALNGITNVNFLSIGQEIEVSADASTAESAAVTTTATSEATTTTSEATTTVATATTTSTTSSATTTSGSVYDQFIAAGGTDAMWTAIVMPESGGNPDAVSANGYRGLGQTKEAWGTGSVATQTAGMINYAVSRYGSIENAISFRQANGWW</sequence>
<dbReference type="Gene3D" id="3.10.350.10">
    <property type="entry name" value="LysM domain"/>
    <property type="match status" value="1"/>
</dbReference>
<dbReference type="GeneID" id="94546179"/>
<dbReference type="SMART" id="SM00257">
    <property type="entry name" value="LysM"/>
    <property type="match status" value="1"/>
</dbReference>
<evidence type="ECO:0000313" key="1">
    <source>
        <dbReference type="EMBL" id="RDL12181.1"/>
    </source>
</evidence>
<dbReference type="InterPro" id="IPR036779">
    <property type="entry name" value="LysM_dom_sf"/>
</dbReference>
<keyword evidence="2" id="KW-1185">Reference proteome</keyword>
<dbReference type="EMBL" id="QRAS01000001">
    <property type="protein sequence ID" value="RDL12181.1"/>
    <property type="molecule type" value="Genomic_DNA"/>
</dbReference>
<accession>A0A288QU47</accession>
<dbReference type="Pfam" id="PF01476">
    <property type="entry name" value="LysM"/>
    <property type="match status" value="1"/>
</dbReference>
<reference evidence="1 2" key="1">
    <citation type="submission" date="2018-07" db="EMBL/GenBank/DDBJ databases">
        <title>Genomic Encyclopedia of Type Strains, Phase III (KMG-III): the genomes of soil and plant-associated and newly described type strains.</title>
        <authorList>
            <person name="Whitman W."/>
        </authorList>
    </citation>
    <scope>NUCLEOTIDE SEQUENCE [LARGE SCALE GENOMIC DNA]</scope>
    <source>
        <strain evidence="1 2">CECT 7031</strain>
    </source>
</reference>
<dbReference type="InterPro" id="IPR023346">
    <property type="entry name" value="Lysozyme-like_dom_sf"/>
</dbReference>
<name>A0A288QU47_9LACO</name>
<dbReference type="RefSeq" id="WP_070230232.1">
    <property type="nucleotide sequence ID" value="NZ_BJYO01000002.1"/>
</dbReference>
<dbReference type="PROSITE" id="PS51782">
    <property type="entry name" value="LYSM"/>
    <property type="match status" value="1"/>
</dbReference>
<dbReference type="InterPro" id="IPR018392">
    <property type="entry name" value="LysM"/>
</dbReference>
<dbReference type="CDD" id="cd00118">
    <property type="entry name" value="LysM"/>
    <property type="match status" value="1"/>
</dbReference>